<dbReference type="Pfam" id="PF05695">
    <property type="entry name" value="Ycf2"/>
    <property type="match status" value="2"/>
</dbReference>
<dbReference type="Proteomes" id="UP000824120">
    <property type="component" value="Chromosome 5"/>
</dbReference>
<proteinExistence type="predicted"/>
<comment type="caution">
    <text evidence="2">The sequence shown here is derived from an EMBL/GenBank/DDBJ whole genome shotgun (WGS) entry which is preliminary data.</text>
</comment>
<reference evidence="2 3" key="1">
    <citation type="submission" date="2020-09" db="EMBL/GenBank/DDBJ databases">
        <title>De no assembly of potato wild relative species, Solanum commersonii.</title>
        <authorList>
            <person name="Cho K."/>
        </authorList>
    </citation>
    <scope>NUCLEOTIDE SEQUENCE [LARGE SCALE GENOMIC DNA]</scope>
    <source>
        <strain evidence="2">LZ3.2</strain>
        <tissue evidence="2">Leaf</tissue>
    </source>
</reference>
<dbReference type="EMBL" id="JACXVP010000005">
    <property type="protein sequence ID" value="KAG5606351.1"/>
    <property type="molecule type" value="Genomic_DNA"/>
</dbReference>
<evidence type="ECO:0000259" key="1">
    <source>
        <dbReference type="Pfam" id="PF05695"/>
    </source>
</evidence>
<dbReference type="InterPro" id="IPR056777">
    <property type="entry name" value="Ycf2_N"/>
</dbReference>
<feature type="domain" description="Ycf2 N-terminal" evidence="1">
    <location>
        <begin position="112"/>
        <end position="141"/>
    </location>
</feature>
<sequence length="158" mass="18444">MINHLFSEEIKEFIGNPTRFVPSFFYVRWSELYFSSNPAERRLGKKEMINIFEIITYLENTVSINPISSDLGCNMVSKTREDTCYTMILHQKRVLRNDRSIHSINNRAGSGARDESKKKSLLILPPTFYEENESFSRRIRKYGPGSPAGMIWKIQNQK</sequence>
<dbReference type="AlphaFoldDB" id="A0A9J5Z386"/>
<dbReference type="OrthoDB" id="1264225at2759"/>
<keyword evidence="3" id="KW-1185">Reference proteome</keyword>
<name>A0A9J5Z386_SOLCO</name>
<accession>A0A9J5Z386</accession>
<evidence type="ECO:0000313" key="3">
    <source>
        <dbReference type="Proteomes" id="UP000824120"/>
    </source>
</evidence>
<evidence type="ECO:0000313" key="2">
    <source>
        <dbReference type="EMBL" id="KAG5606351.1"/>
    </source>
</evidence>
<gene>
    <name evidence="2" type="ORF">H5410_027843</name>
</gene>
<feature type="domain" description="Ycf2 N-terminal" evidence="1">
    <location>
        <begin position="1"/>
        <end position="82"/>
    </location>
</feature>
<protein>
    <recommendedName>
        <fullName evidence="1">Ycf2 N-terminal domain-containing protein</fullName>
    </recommendedName>
</protein>
<organism evidence="2 3">
    <name type="scientific">Solanum commersonii</name>
    <name type="common">Commerson's wild potato</name>
    <name type="synonym">Commerson's nightshade</name>
    <dbReference type="NCBI Taxonomy" id="4109"/>
    <lineage>
        <taxon>Eukaryota</taxon>
        <taxon>Viridiplantae</taxon>
        <taxon>Streptophyta</taxon>
        <taxon>Embryophyta</taxon>
        <taxon>Tracheophyta</taxon>
        <taxon>Spermatophyta</taxon>
        <taxon>Magnoliopsida</taxon>
        <taxon>eudicotyledons</taxon>
        <taxon>Gunneridae</taxon>
        <taxon>Pentapetalae</taxon>
        <taxon>asterids</taxon>
        <taxon>lamiids</taxon>
        <taxon>Solanales</taxon>
        <taxon>Solanaceae</taxon>
        <taxon>Solanoideae</taxon>
        <taxon>Solaneae</taxon>
        <taxon>Solanum</taxon>
    </lineage>
</organism>